<organism evidence="1 2">
    <name type="scientific">Racocetra fulgida</name>
    <dbReference type="NCBI Taxonomy" id="60492"/>
    <lineage>
        <taxon>Eukaryota</taxon>
        <taxon>Fungi</taxon>
        <taxon>Fungi incertae sedis</taxon>
        <taxon>Mucoromycota</taxon>
        <taxon>Glomeromycotina</taxon>
        <taxon>Glomeromycetes</taxon>
        <taxon>Diversisporales</taxon>
        <taxon>Gigasporaceae</taxon>
        <taxon>Racocetra</taxon>
    </lineage>
</organism>
<dbReference type="OrthoDB" id="2463097at2759"/>
<evidence type="ECO:0000313" key="1">
    <source>
        <dbReference type="EMBL" id="CAG8608123.1"/>
    </source>
</evidence>
<keyword evidence="2" id="KW-1185">Reference proteome</keyword>
<feature type="non-terminal residue" evidence="1">
    <location>
        <position position="1"/>
    </location>
</feature>
<name>A0A9N9CLL4_9GLOM</name>
<comment type="caution">
    <text evidence="1">The sequence shown here is derived from an EMBL/GenBank/DDBJ whole genome shotgun (WGS) entry which is preliminary data.</text>
</comment>
<dbReference type="Proteomes" id="UP000789396">
    <property type="component" value="Unassembled WGS sequence"/>
</dbReference>
<proteinExistence type="predicted"/>
<dbReference type="AlphaFoldDB" id="A0A9N9CLL4"/>
<accession>A0A9N9CLL4</accession>
<reference evidence="1" key="1">
    <citation type="submission" date="2021-06" db="EMBL/GenBank/DDBJ databases">
        <authorList>
            <person name="Kallberg Y."/>
            <person name="Tangrot J."/>
            <person name="Rosling A."/>
        </authorList>
    </citation>
    <scope>NUCLEOTIDE SEQUENCE</scope>
    <source>
        <strain evidence="1">IN212</strain>
    </source>
</reference>
<sequence length="85" mass="10126">IYNNQSTELFIKNTNQDQVINTSKRIDLPLHNSQDLLNKVIEELCHLYNKEVMKGNYANSIIYSIDQHFTNKQQKTRRNNQPMFK</sequence>
<dbReference type="EMBL" id="CAJVPZ010009351">
    <property type="protein sequence ID" value="CAG8608123.1"/>
    <property type="molecule type" value="Genomic_DNA"/>
</dbReference>
<evidence type="ECO:0000313" key="2">
    <source>
        <dbReference type="Proteomes" id="UP000789396"/>
    </source>
</evidence>
<gene>
    <name evidence="1" type="ORF">RFULGI_LOCUS6870</name>
</gene>
<protein>
    <submittedName>
        <fullName evidence="1">580_t:CDS:1</fullName>
    </submittedName>
</protein>